<keyword evidence="2" id="KW-1185">Reference proteome</keyword>
<evidence type="ECO:0000313" key="2">
    <source>
        <dbReference type="Proteomes" id="UP000239434"/>
    </source>
</evidence>
<reference evidence="1 2" key="1">
    <citation type="submission" date="2018-02" db="EMBL/GenBank/DDBJ databases">
        <title>The draft genome of Phyllobacterium sp. 1N-3.</title>
        <authorList>
            <person name="Liu L."/>
            <person name="Li L."/>
            <person name="Zhang X."/>
            <person name="Wang T."/>
            <person name="Liang L."/>
        </authorList>
    </citation>
    <scope>NUCLEOTIDE SEQUENCE [LARGE SCALE GENOMIC DNA]</scope>
    <source>
        <strain evidence="1 2">1N-3</strain>
    </source>
</reference>
<evidence type="ECO:0000313" key="1">
    <source>
        <dbReference type="EMBL" id="PRD42307.1"/>
    </source>
</evidence>
<organism evidence="1 2">
    <name type="scientific">Phyllobacterium phragmitis</name>
    <dbReference type="NCBI Taxonomy" id="2670329"/>
    <lineage>
        <taxon>Bacteria</taxon>
        <taxon>Pseudomonadati</taxon>
        <taxon>Pseudomonadota</taxon>
        <taxon>Alphaproteobacteria</taxon>
        <taxon>Hyphomicrobiales</taxon>
        <taxon>Phyllobacteriaceae</taxon>
        <taxon>Phyllobacterium</taxon>
    </lineage>
</organism>
<comment type="caution">
    <text evidence="1">The sequence shown here is derived from an EMBL/GenBank/DDBJ whole genome shotgun (WGS) entry which is preliminary data.</text>
</comment>
<gene>
    <name evidence="1" type="ORF">C5748_17165</name>
</gene>
<accession>A0A2S9IP53</accession>
<dbReference type="Proteomes" id="UP000239434">
    <property type="component" value="Unassembled WGS sequence"/>
</dbReference>
<sequence length="66" mass="7130">MQGTAQARVVLPALPSDCRAQEPHAALTVGAEVRSILKRERNALDSANARVGRCAGFYDSTVEEFQ</sequence>
<dbReference type="AlphaFoldDB" id="A0A2S9IP53"/>
<proteinExistence type="predicted"/>
<protein>
    <submittedName>
        <fullName evidence="1">Uncharacterized protein</fullName>
    </submittedName>
</protein>
<dbReference type="EMBL" id="PVBR01000013">
    <property type="protein sequence ID" value="PRD42307.1"/>
    <property type="molecule type" value="Genomic_DNA"/>
</dbReference>
<name>A0A2S9IP53_9HYPH</name>